<dbReference type="SUPFAM" id="SSF56112">
    <property type="entry name" value="Protein kinase-like (PK-like)"/>
    <property type="match status" value="1"/>
</dbReference>
<sequence>MVNTSIITAARDESTSKFADAEFFNQANEKAVVSYFLSLHTQMAAEMDTQTNVQAAQQHKLGFSPCSYEIVDHQSRVIPGSLSHKADVVFYYDHSSNDMTSVHLVLEAKCDRIAGEIGERTLKQLADYQNSVWRAQPTRTFVPVLLMHGAALDIFVFTRSKWYRVNLGPICHSNVAIRNERIELVCQTMTRLQFLLSLPPEKFGHFCDVRKGFEYLRFDHGSDNSSARATARAPEVDDDDDDDDDGLVKLGKQIERPIYPRGRLAHVLNVDYNRGPAILKLSWTPIDRMPEGAIYEFLEKAGVENIPRVYDKGLLMSNVFGYRLEYLILEHCGAPIADFLKTASRSAGSSDESLYRLAQEVTKPTMQCLVQARVLGGILHRDISPGNVLVSKDGKVKVIDWGYAKMLPASPLDRSGVASRWEYDDNEVTQKEAEHDPLTGTPLFMSIPVLVGAKVRGLMDDMESMFYVLLEALSKLQLRRDDIAVDFGKLDSKSLALNRAGCLSGKRNYLRFFGISSCSDKLSEMLNDMREFLFYDREEYVASYLVTDPDMRHGVLERLKDSFINGSTRGLLNDDRLLTPKKSSNQIPTSSLTKLPRSDSIAGSMGSMHIGDSLSALSRTSKTLGIQTELGALDEGAEDQDGGPTKKRKFEE</sequence>
<dbReference type="InterPro" id="IPR008266">
    <property type="entry name" value="Tyr_kinase_AS"/>
</dbReference>
<dbReference type="PANTHER" id="PTHR38248:SF2">
    <property type="entry name" value="FUNK1 11"/>
    <property type="match status" value="1"/>
</dbReference>
<feature type="domain" description="Protein kinase" evidence="2">
    <location>
        <begin position="253"/>
        <end position="564"/>
    </location>
</feature>
<dbReference type="OrthoDB" id="5592585at2759"/>
<keyword evidence="4" id="KW-1185">Reference proteome</keyword>
<organism evidence="3 4">
    <name type="scientific">Coemansia thaxteri</name>
    <dbReference type="NCBI Taxonomy" id="2663907"/>
    <lineage>
        <taxon>Eukaryota</taxon>
        <taxon>Fungi</taxon>
        <taxon>Fungi incertae sedis</taxon>
        <taxon>Zoopagomycota</taxon>
        <taxon>Kickxellomycotina</taxon>
        <taxon>Kickxellomycetes</taxon>
        <taxon>Kickxellales</taxon>
        <taxon>Kickxellaceae</taxon>
        <taxon>Coemansia</taxon>
    </lineage>
</organism>
<dbReference type="GO" id="GO:0004672">
    <property type="term" value="F:protein kinase activity"/>
    <property type="evidence" value="ECO:0007669"/>
    <property type="project" value="InterPro"/>
</dbReference>
<name>A0A9W8BGQ2_9FUNG</name>
<reference evidence="3" key="1">
    <citation type="submission" date="2022-07" db="EMBL/GenBank/DDBJ databases">
        <title>Phylogenomic reconstructions and comparative analyses of Kickxellomycotina fungi.</title>
        <authorList>
            <person name="Reynolds N.K."/>
            <person name="Stajich J.E."/>
            <person name="Barry K."/>
            <person name="Grigoriev I.V."/>
            <person name="Crous P."/>
            <person name="Smith M.E."/>
        </authorList>
    </citation>
    <scope>NUCLEOTIDE SEQUENCE</scope>
    <source>
        <strain evidence="3">IMI 214461</strain>
    </source>
</reference>
<evidence type="ECO:0000259" key="2">
    <source>
        <dbReference type="PROSITE" id="PS50011"/>
    </source>
</evidence>
<feature type="region of interest" description="Disordered" evidence="1">
    <location>
        <begin position="575"/>
        <end position="598"/>
    </location>
</feature>
<evidence type="ECO:0000256" key="1">
    <source>
        <dbReference type="SAM" id="MobiDB-lite"/>
    </source>
</evidence>
<feature type="compositionally biased region" description="Acidic residues" evidence="1">
    <location>
        <begin position="236"/>
        <end position="245"/>
    </location>
</feature>
<accession>A0A9W8BGQ2</accession>
<proteinExistence type="predicted"/>
<dbReference type="InterPro" id="IPR011009">
    <property type="entry name" value="Kinase-like_dom_sf"/>
</dbReference>
<dbReference type="SMART" id="SM00220">
    <property type="entry name" value="S_TKc"/>
    <property type="match status" value="1"/>
</dbReference>
<dbReference type="InterPro" id="IPR040976">
    <property type="entry name" value="Pkinase_fungal"/>
</dbReference>
<dbReference type="AlphaFoldDB" id="A0A9W8BGQ2"/>
<feature type="region of interest" description="Disordered" evidence="1">
    <location>
        <begin position="222"/>
        <end position="246"/>
    </location>
</feature>
<gene>
    <name evidence="3" type="ORF">H4R26_000993</name>
</gene>
<feature type="compositionally biased region" description="Polar residues" evidence="1">
    <location>
        <begin position="581"/>
        <end position="593"/>
    </location>
</feature>
<dbReference type="InterPro" id="IPR000719">
    <property type="entry name" value="Prot_kinase_dom"/>
</dbReference>
<dbReference type="Pfam" id="PF17667">
    <property type="entry name" value="Pkinase_fungal"/>
    <property type="match status" value="2"/>
</dbReference>
<protein>
    <recommendedName>
        <fullName evidence="2">Protein kinase domain-containing protein</fullName>
    </recommendedName>
</protein>
<dbReference type="PANTHER" id="PTHR38248">
    <property type="entry name" value="FUNK1 6"/>
    <property type="match status" value="1"/>
</dbReference>
<dbReference type="Gene3D" id="1.10.510.10">
    <property type="entry name" value="Transferase(Phosphotransferase) domain 1"/>
    <property type="match status" value="1"/>
</dbReference>
<comment type="caution">
    <text evidence="3">The sequence shown here is derived from an EMBL/GenBank/DDBJ whole genome shotgun (WGS) entry which is preliminary data.</text>
</comment>
<dbReference type="Proteomes" id="UP001150907">
    <property type="component" value="Unassembled WGS sequence"/>
</dbReference>
<evidence type="ECO:0000313" key="3">
    <source>
        <dbReference type="EMBL" id="KAJ2007100.1"/>
    </source>
</evidence>
<feature type="region of interest" description="Disordered" evidence="1">
    <location>
        <begin position="628"/>
        <end position="652"/>
    </location>
</feature>
<dbReference type="PROSITE" id="PS00109">
    <property type="entry name" value="PROTEIN_KINASE_TYR"/>
    <property type="match status" value="1"/>
</dbReference>
<evidence type="ECO:0000313" key="4">
    <source>
        <dbReference type="Proteomes" id="UP001150907"/>
    </source>
</evidence>
<dbReference type="GO" id="GO:0005524">
    <property type="term" value="F:ATP binding"/>
    <property type="evidence" value="ECO:0007669"/>
    <property type="project" value="InterPro"/>
</dbReference>
<dbReference type="PROSITE" id="PS50011">
    <property type="entry name" value="PROTEIN_KINASE_DOM"/>
    <property type="match status" value="1"/>
</dbReference>
<dbReference type="EMBL" id="JANBQF010000037">
    <property type="protein sequence ID" value="KAJ2007100.1"/>
    <property type="molecule type" value="Genomic_DNA"/>
</dbReference>